<dbReference type="InterPro" id="IPR019546">
    <property type="entry name" value="TAT_signal_bac_arc"/>
</dbReference>
<organism evidence="2 3">
    <name type="scientific">Ammoniphilus resinae</name>
    <dbReference type="NCBI Taxonomy" id="861532"/>
    <lineage>
        <taxon>Bacteria</taxon>
        <taxon>Bacillati</taxon>
        <taxon>Bacillota</taxon>
        <taxon>Bacilli</taxon>
        <taxon>Bacillales</taxon>
        <taxon>Paenibacillaceae</taxon>
        <taxon>Aneurinibacillus group</taxon>
        <taxon>Ammoniphilus</taxon>
    </lineage>
</organism>
<dbReference type="EMBL" id="JAGGKT010000009">
    <property type="protein sequence ID" value="MBP1932985.1"/>
    <property type="molecule type" value="Genomic_DNA"/>
</dbReference>
<comment type="caution">
    <text evidence="2">The sequence shown here is derived from an EMBL/GenBank/DDBJ whole genome shotgun (WGS) entry which is preliminary data.</text>
</comment>
<proteinExistence type="predicted"/>
<dbReference type="SUPFAM" id="SSF56300">
    <property type="entry name" value="Metallo-dependent phosphatases"/>
    <property type="match status" value="1"/>
</dbReference>
<reference evidence="2 3" key="1">
    <citation type="submission" date="2021-03" db="EMBL/GenBank/DDBJ databases">
        <title>Genomic Encyclopedia of Type Strains, Phase IV (KMG-IV): sequencing the most valuable type-strain genomes for metagenomic binning, comparative biology and taxonomic classification.</title>
        <authorList>
            <person name="Goeker M."/>
        </authorList>
    </citation>
    <scope>NUCLEOTIDE SEQUENCE [LARGE SCALE GENOMIC DNA]</scope>
    <source>
        <strain evidence="2 3">DSM 24738</strain>
    </source>
</reference>
<sequence>MNPQSSITRRTFLKGALGLAALTALPLGYSYMGERFWYEVKEISLTFPHLPPAFSGLRLVQFSDVHLGHYFGQQELLEVVEKINNLNPDMICFTGDLVDQDGSELQAAIPILTELQAPLGKWAVLGNHDYYGEEVNQVIETLENAGFHVLNNTSNQITRNDQSIRVAGVDDSLKGNPDISKAIKGTTKEEFVLLLSHTPDYADQCKNYPVALQLSGHSHGGQIRVPFYGSLVTPPGAKKYIDGLIQIKDSNLLLYVNRGIGTTILPLRFSCRPEITLFTLHSI</sequence>
<feature type="domain" description="Calcineurin-like phosphoesterase" evidence="1">
    <location>
        <begin position="57"/>
        <end position="220"/>
    </location>
</feature>
<dbReference type="Gene3D" id="3.60.21.10">
    <property type="match status" value="1"/>
</dbReference>
<dbReference type="InterPro" id="IPR029052">
    <property type="entry name" value="Metallo-depent_PP-like"/>
</dbReference>
<protein>
    <submittedName>
        <fullName evidence="2">MPP superfamily phosphohydrolase</fullName>
    </submittedName>
</protein>
<dbReference type="Pfam" id="PF10518">
    <property type="entry name" value="TAT_signal"/>
    <property type="match status" value="1"/>
</dbReference>
<gene>
    <name evidence="2" type="ORF">J2Z37_002996</name>
</gene>
<dbReference type="PROSITE" id="PS51318">
    <property type="entry name" value="TAT"/>
    <property type="match status" value="1"/>
</dbReference>
<dbReference type="InterPro" id="IPR004843">
    <property type="entry name" value="Calcineurin-like_PHP"/>
</dbReference>
<dbReference type="CDD" id="cd07385">
    <property type="entry name" value="MPP_YkuE_C"/>
    <property type="match status" value="1"/>
</dbReference>
<dbReference type="Proteomes" id="UP001519343">
    <property type="component" value="Unassembled WGS sequence"/>
</dbReference>
<name>A0ABS4GRT0_9BACL</name>
<evidence type="ECO:0000313" key="2">
    <source>
        <dbReference type="EMBL" id="MBP1932985.1"/>
    </source>
</evidence>
<dbReference type="PANTHER" id="PTHR31302:SF25">
    <property type="entry name" value="PHOSPHOESTERASE"/>
    <property type="match status" value="1"/>
</dbReference>
<evidence type="ECO:0000313" key="3">
    <source>
        <dbReference type="Proteomes" id="UP001519343"/>
    </source>
</evidence>
<dbReference type="RefSeq" id="WP_209811022.1">
    <property type="nucleotide sequence ID" value="NZ_JAGGKT010000009.1"/>
</dbReference>
<accession>A0ABS4GRT0</accession>
<dbReference type="Pfam" id="PF00149">
    <property type="entry name" value="Metallophos"/>
    <property type="match status" value="1"/>
</dbReference>
<dbReference type="InterPro" id="IPR006311">
    <property type="entry name" value="TAT_signal"/>
</dbReference>
<evidence type="ECO:0000259" key="1">
    <source>
        <dbReference type="Pfam" id="PF00149"/>
    </source>
</evidence>
<dbReference type="PANTHER" id="PTHR31302">
    <property type="entry name" value="TRANSMEMBRANE PROTEIN WITH METALLOPHOSPHOESTERASE DOMAIN-RELATED"/>
    <property type="match status" value="1"/>
</dbReference>
<dbReference type="InterPro" id="IPR051158">
    <property type="entry name" value="Metallophosphoesterase_sf"/>
</dbReference>
<keyword evidence="3" id="KW-1185">Reference proteome</keyword>